<dbReference type="EMBL" id="JAVIZJ010000003">
    <property type="protein sequence ID" value="MDR6209419.1"/>
    <property type="molecule type" value="Genomic_DNA"/>
</dbReference>
<reference evidence="1" key="1">
    <citation type="submission" date="2023-08" db="EMBL/GenBank/DDBJ databases">
        <title>Functional and genomic diversity of the sorghum phyllosphere microbiome.</title>
        <authorList>
            <person name="Shade A."/>
        </authorList>
    </citation>
    <scope>NUCLEOTIDE SEQUENCE</scope>
    <source>
        <strain evidence="1">SORGH_AS_0885</strain>
    </source>
</reference>
<accession>A0ACC6IFH5</accession>
<evidence type="ECO:0000313" key="1">
    <source>
        <dbReference type="EMBL" id="MDR6209419.1"/>
    </source>
</evidence>
<protein>
    <submittedName>
        <fullName evidence="1">Uncharacterized protein</fullName>
    </submittedName>
</protein>
<gene>
    <name evidence="1" type="ORF">QE364_001119</name>
</gene>
<evidence type="ECO:0000313" key="2">
    <source>
        <dbReference type="Proteomes" id="UP001261666"/>
    </source>
</evidence>
<proteinExistence type="predicted"/>
<dbReference type="Proteomes" id="UP001261666">
    <property type="component" value="Unassembled WGS sequence"/>
</dbReference>
<sequence>MRTVLLRTVLAVVTLAAPALTLVGAAPTATALDNSLGYAGVCTGADAATGTTMVVDFQTLNGNGGGAAPTITRCSPNPDGGDRTGVEALQDAGFALTGHPSYGLGFITRIENRPAAADTSPSGSYWSYWHANGTGTSWTYSNYGAGNRKVIPGGFEGWSFSAGSTSPAPGVTPLNPAADAGATRAALQVDDLDRTITLGSSTTLTWSTQNATSVLAQGVTPSGGGSWSGTKATSGTATITPTATGTFTYHLRATGAKGTTTTSATLTVVP</sequence>
<comment type="caution">
    <text evidence="1">The sequence shown here is derived from an EMBL/GenBank/DDBJ whole genome shotgun (WGS) entry which is preliminary data.</text>
</comment>
<keyword evidence="2" id="KW-1185">Reference proteome</keyword>
<name>A0ACC6IFH5_9ACTN</name>
<organism evidence="1 2">
    <name type="scientific">Nocardioides zeae</name>
    <dbReference type="NCBI Taxonomy" id="1457234"/>
    <lineage>
        <taxon>Bacteria</taxon>
        <taxon>Bacillati</taxon>
        <taxon>Actinomycetota</taxon>
        <taxon>Actinomycetes</taxon>
        <taxon>Propionibacteriales</taxon>
        <taxon>Nocardioidaceae</taxon>
        <taxon>Nocardioides</taxon>
    </lineage>
</organism>